<accession>A0A8J3GDF6</accession>
<keyword evidence="1" id="KW-0328">Glycosyltransferase</keyword>
<reference evidence="5" key="2">
    <citation type="submission" date="2020-09" db="EMBL/GenBank/DDBJ databases">
        <authorList>
            <person name="Sun Q."/>
            <person name="Kim S."/>
        </authorList>
    </citation>
    <scope>NUCLEOTIDE SEQUENCE</scope>
    <source>
        <strain evidence="5">KCTC 12870</strain>
    </source>
</reference>
<dbReference type="InterPro" id="IPR007657">
    <property type="entry name" value="Glycosyltransferase_61"/>
</dbReference>
<keyword evidence="3" id="KW-0325">Glycoprotein</keyword>
<reference evidence="5" key="1">
    <citation type="journal article" date="2014" name="Int. J. Syst. Evol. Microbiol.">
        <title>Complete genome sequence of Corynebacterium casei LMG S-19264T (=DSM 44701T), isolated from a smear-ripened cheese.</title>
        <authorList>
            <consortium name="US DOE Joint Genome Institute (JGI-PGF)"/>
            <person name="Walter F."/>
            <person name="Albersmeier A."/>
            <person name="Kalinowski J."/>
            <person name="Ruckert C."/>
        </authorList>
    </citation>
    <scope>NUCLEOTIDE SEQUENCE</scope>
    <source>
        <strain evidence="5">KCTC 12870</strain>
    </source>
</reference>
<dbReference type="PANTHER" id="PTHR20961">
    <property type="entry name" value="GLYCOSYLTRANSFERASE"/>
    <property type="match status" value="1"/>
</dbReference>
<evidence type="ECO:0000256" key="1">
    <source>
        <dbReference type="ARBA" id="ARBA00022676"/>
    </source>
</evidence>
<sequence length="360" mass="42298">MHSSDLVQNVFDCHGTMLPWLPRNVDDEHRGIYQSYFERPLPQMELKTLHNVLVSSTGIIYKRFQPLLESHPFYFQPDHDEMKNVTALYADHRLRRWARDFLLYKLERVNNEVYWCTDTYSIGFYHWLVEALPRIYLASLLQEKPHIYLPGCLQPLSFVHESLNFFPDVRFDMMKPASRSKFKKMRWVSQMGSGYQFNPPLMKALRDHLIQQAGIKRNPKKRTRLFISRKKAPKRKIINEDEVESALKPLGFQTVYFEDYSLLEQMKLCANAELFVGIHGAGLSNMLFLPPDAKVLEIQKLNDWASCFFRLAHSLDLDYYYTYCPHFPPEEVSELKADLVVDVDQLLTVISSMTEKLSTD</sequence>
<comment type="caution">
    <text evidence="5">The sequence shown here is derived from an EMBL/GenBank/DDBJ whole genome shotgun (WGS) entry which is preliminary data.</text>
</comment>
<dbReference type="Proteomes" id="UP000642829">
    <property type="component" value="Unassembled WGS sequence"/>
</dbReference>
<proteinExistence type="predicted"/>
<evidence type="ECO:0000256" key="3">
    <source>
        <dbReference type="ARBA" id="ARBA00023180"/>
    </source>
</evidence>
<dbReference type="AlphaFoldDB" id="A0A8J3GDF6"/>
<dbReference type="RefSeq" id="WP_189512268.1">
    <property type="nucleotide sequence ID" value="NZ_BMXG01000004.1"/>
</dbReference>
<evidence type="ECO:0000313" key="6">
    <source>
        <dbReference type="Proteomes" id="UP000642829"/>
    </source>
</evidence>
<evidence type="ECO:0000313" key="5">
    <source>
        <dbReference type="EMBL" id="GHB95340.1"/>
    </source>
</evidence>
<dbReference type="InterPro" id="IPR049625">
    <property type="entry name" value="Glyco_transf_61_cat"/>
</dbReference>
<dbReference type="GO" id="GO:0016757">
    <property type="term" value="F:glycosyltransferase activity"/>
    <property type="evidence" value="ECO:0007669"/>
    <property type="project" value="UniProtKB-KW"/>
</dbReference>
<organism evidence="5 6">
    <name type="scientific">Cerasicoccus arenae</name>
    <dbReference type="NCBI Taxonomy" id="424488"/>
    <lineage>
        <taxon>Bacteria</taxon>
        <taxon>Pseudomonadati</taxon>
        <taxon>Verrucomicrobiota</taxon>
        <taxon>Opitutia</taxon>
        <taxon>Puniceicoccales</taxon>
        <taxon>Cerasicoccaceae</taxon>
        <taxon>Cerasicoccus</taxon>
    </lineage>
</organism>
<dbReference type="Pfam" id="PF04577">
    <property type="entry name" value="Glyco_transf_61"/>
    <property type="match status" value="1"/>
</dbReference>
<keyword evidence="2" id="KW-0808">Transferase</keyword>
<feature type="domain" description="Glycosyltransferase 61 catalytic" evidence="4">
    <location>
        <begin position="124"/>
        <end position="296"/>
    </location>
</feature>
<evidence type="ECO:0000256" key="2">
    <source>
        <dbReference type="ARBA" id="ARBA00022679"/>
    </source>
</evidence>
<evidence type="ECO:0000259" key="4">
    <source>
        <dbReference type="Pfam" id="PF04577"/>
    </source>
</evidence>
<name>A0A8J3GDF6_9BACT</name>
<dbReference type="EMBL" id="BMXG01000004">
    <property type="protein sequence ID" value="GHB95340.1"/>
    <property type="molecule type" value="Genomic_DNA"/>
</dbReference>
<gene>
    <name evidence="5" type="ORF">GCM10007047_08820</name>
</gene>
<keyword evidence="6" id="KW-1185">Reference proteome</keyword>
<protein>
    <recommendedName>
        <fullName evidence="4">Glycosyltransferase 61 catalytic domain-containing protein</fullName>
    </recommendedName>
</protein>